<evidence type="ECO:0000259" key="6">
    <source>
        <dbReference type="PROSITE" id="PS51194"/>
    </source>
</evidence>
<gene>
    <name evidence="7" type="ORF">M404DRAFT_649793</name>
</gene>
<dbReference type="OrthoDB" id="423559at2759"/>
<dbReference type="STRING" id="870435.A0A0C3P5C9"/>
<dbReference type="Proteomes" id="UP000054217">
    <property type="component" value="Unassembled WGS sequence"/>
</dbReference>
<sequence length="817" mass="90614">MEAKRQQLLGDQNLYPEFFKPGQRKPSGRAAENVISVPSSTSESRSGSSSASSTTSQTAPKVIKGKNGPIIISSDDESGDEDEESPPTKAIPEQPGKGKQLLGAAGSVVSRDKVTNTIERAQPSDFPKWNRVPAPVELPTNKSFPFSLSTANDDDAETFDLPDTRDVYERPMSAGEAEKAFLALVEDTVGDTDDGVEIDMKQAVVEGFTDGIVLLPHQVLGRIWMRERESGKKMGGILADDMGLGKTIQTLTRIVEGRPKKSDKADGWAPSTLVICPVALVSQWAAEIKKMTVGLRVVEHHGPHRTSDPLKLQQAHVVITSYSIVSSEYASYAPEAKDESKKSKSKKASKSKAESDSDSSEGLTRKLKAKAKAGKIKDALFGVKWYRIVLDEAHNIKNRNTKAALACCALESKYRWCLTGTPMQNSVEELYSLIKFLRIRPLNDWQTFNERIAKPVKGGYPNRAMQRLHVVLKAIMLRRTKNQILNGKPLLQLPQRNLDIIECRFDPSEQAFYARLESRMNSEVNKLVNQSENVNYTHVLLLLLRLRQACNHPSLISKDYRADKDAADPKPAKDDDEGVDDLDELFGQMGVSNGKKCQLCQAPLPAGQDSVHCDSCASLAVTKSSNSKDPKLPPDSAKIRKILEILKEVDERSGGEEKTIIFSQFTSMLDLIQPFLEAEGVKYVRYDGTMQKDKREASLEKIRSSKSTRCILISFKAGSTGLNLTACNNVILVDMWWNPALEDQAYDRAHRLGQTRDVNIYKLMIPETVETRILQLQDTKRQLTTAALSGDKLKNMKLGMDDLLALFRGFDRDGDDD</sequence>
<dbReference type="GO" id="GO:0016787">
    <property type="term" value="F:hydrolase activity"/>
    <property type="evidence" value="ECO:0007669"/>
    <property type="project" value="UniProtKB-KW"/>
</dbReference>
<dbReference type="InterPro" id="IPR001650">
    <property type="entry name" value="Helicase_C-like"/>
</dbReference>
<dbReference type="Pfam" id="PF00176">
    <property type="entry name" value="SNF2-rel_dom"/>
    <property type="match status" value="1"/>
</dbReference>
<dbReference type="InterPro" id="IPR000330">
    <property type="entry name" value="SNF2_N"/>
</dbReference>
<dbReference type="SMART" id="SM00490">
    <property type="entry name" value="HELICc"/>
    <property type="match status" value="1"/>
</dbReference>
<dbReference type="AlphaFoldDB" id="A0A0C3P5C9"/>
<dbReference type="CDD" id="cd18008">
    <property type="entry name" value="DEXDc_SHPRH-like"/>
    <property type="match status" value="1"/>
</dbReference>
<dbReference type="CDD" id="cd18793">
    <property type="entry name" value="SF2_C_SNF"/>
    <property type="match status" value="1"/>
</dbReference>
<evidence type="ECO:0008006" key="9">
    <source>
        <dbReference type="Google" id="ProtNLM"/>
    </source>
</evidence>
<proteinExistence type="predicted"/>
<dbReference type="SUPFAM" id="SSF52540">
    <property type="entry name" value="P-loop containing nucleoside triphosphate hydrolases"/>
    <property type="match status" value="2"/>
</dbReference>
<dbReference type="Gene3D" id="3.40.50.10810">
    <property type="entry name" value="Tandem AAA-ATPase domain"/>
    <property type="match status" value="1"/>
</dbReference>
<dbReference type="GO" id="GO:0005634">
    <property type="term" value="C:nucleus"/>
    <property type="evidence" value="ECO:0007669"/>
    <property type="project" value="TreeGrafter"/>
</dbReference>
<dbReference type="GO" id="GO:0008094">
    <property type="term" value="F:ATP-dependent activity, acting on DNA"/>
    <property type="evidence" value="ECO:0007669"/>
    <property type="project" value="TreeGrafter"/>
</dbReference>
<evidence type="ECO:0000256" key="3">
    <source>
        <dbReference type="ARBA" id="ARBA00022840"/>
    </source>
</evidence>
<feature type="region of interest" description="Disordered" evidence="4">
    <location>
        <begin position="1"/>
        <end position="108"/>
    </location>
</feature>
<accession>A0A0C3P5C9</accession>
<dbReference type="PANTHER" id="PTHR45626:SF14">
    <property type="entry name" value="ATP-DEPENDENT DNA HELICASE (EUROFUNG)"/>
    <property type="match status" value="1"/>
</dbReference>
<feature type="compositionally biased region" description="Low complexity" evidence="4">
    <location>
        <begin position="36"/>
        <end position="58"/>
    </location>
</feature>
<dbReference type="Pfam" id="PF00271">
    <property type="entry name" value="Helicase_C"/>
    <property type="match status" value="1"/>
</dbReference>
<dbReference type="InterPro" id="IPR038718">
    <property type="entry name" value="SNF2-like_sf"/>
</dbReference>
<dbReference type="PROSITE" id="PS51194">
    <property type="entry name" value="HELICASE_CTER"/>
    <property type="match status" value="1"/>
</dbReference>
<evidence type="ECO:0000313" key="8">
    <source>
        <dbReference type="Proteomes" id="UP000054217"/>
    </source>
</evidence>
<dbReference type="EMBL" id="KN831981">
    <property type="protein sequence ID" value="KIO02504.1"/>
    <property type="molecule type" value="Genomic_DNA"/>
</dbReference>
<name>A0A0C3P5C9_PISTI</name>
<organism evidence="7 8">
    <name type="scientific">Pisolithus tinctorius Marx 270</name>
    <dbReference type="NCBI Taxonomy" id="870435"/>
    <lineage>
        <taxon>Eukaryota</taxon>
        <taxon>Fungi</taxon>
        <taxon>Dikarya</taxon>
        <taxon>Basidiomycota</taxon>
        <taxon>Agaricomycotina</taxon>
        <taxon>Agaricomycetes</taxon>
        <taxon>Agaricomycetidae</taxon>
        <taxon>Boletales</taxon>
        <taxon>Sclerodermatineae</taxon>
        <taxon>Pisolithaceae</taxon>
        <taxon>Pisolithus</taxon>
    </lineage>
</organism>
<dbReference type="Gene3D" id="3.40.50.300">
    <property type="entry name" value="P-loop containing nucleotide triphosphate hydrolases"/>
    <property type="match status" value="1"/>
</dbReference>
<dbReference type="FunCoup" id="A0A0C3P5C9">
    <property type="interactions" value="171"/>
</dbReference>
<evidence type="ECO:0000256" key="4">
    <source>
        <dbReference type="SAM" id="MobiDB-lite"/>
    </source>
</evidence>
<evidence type="ECO:0000313" key="7">
    <source>
        <dbReference type="EMBL" id="KIO02504.1"/>
    </source>
</evidence>
<dbReference type="GO" id="GO:0005524">
    <property type="term" value="F:ATP binding"/>
    <property type="evidence" value="ECO:0007669"/>
    <property type="project" value="UniProtKB-KW"/>
</dbReference>
<dbReference type="PANTHER" id="PTHR45626">
    <property type="entry name" value="TRANSCRIPTION TERMINATION FACTOR 2-RELATED"/>
    <property type="match status" value="1"/>
</dbReference>
<reference evidence="7 8" key="1">
    <citation type="submission" date="2014-04" db="EMBL/GenBank/DDBJ databases">
        <authorList>
            <consortium name="DOE Joint Genome Institute"/>
            <person name="Kuo A."/>
            <person name="Kohler A."/>
            <person name="Costa M.D."/>
            <person name="Nagy L.G."/>
            <person name="Floudas D."/>
            <person name="Copeland A."/>
            <person name="Barry K.W."/>
            <person name="Cichocki N."/>
            <person name="Veneault-Fourrey C."/>
            <person name="LaButti K."/>
            <person name="Lindquist E.A."/>
            <person name="Lipzen A."/>
            <person name="Lundell T."/>
            <person name="Morin E."/>
            <person name="Murat C."/>
            <person name="Sun H."/>
            <person name="Tunlid A."/>
            <person name="Henrissat B."/>
            <person name="Grigoriev I.V."/>
            <person name="Hibbett D.S."/>
            <person name="Martin F."/>
            <person name="Nordberg H.P."/>
            <person name="Cantor M.N."/>
            <person name="Hua S.X."/>
        </authorList>
    </citation>
    <scope>NUCLEOTIDE SEQUENCE [LARGE SCALE GENOMIC DNA]</scope>
    <source>
        <strain evidence="7 8">Marx 270</strain>
    </source>
</reference>
<feature type="domain" description="Helicase C-terminal" evidence="6">
    <location>
        <begin position="641"/>
        <end position="804"/>
    </location>
</feature>
<protein>
    <recommendedName>
        <fullName evidence="9">Helicase ATP-binding domain-containing protein</fullName>
    </recommendedName>
</protein>
<dbReference type="PROSITE" id="PS51192">
    <property type="entry name" value="HELICASE_ATP_BIND_1"/>
    <property type="match status" value="1"/>
</dbReference>
<evidence type="ECO:0000256" key="1">
    <source>
        <dbReference type="ARBA" id="ARBA00022741"/>
    </source>
</evidence>
<dbReference type="InterPro" id="IPR014001">
    <property type="entry name" value="Helicase_ATP-bd"/>
</dbReference>
<dbReference type="GO" id="GO:0006281">
    <property type="term" value="P:DNA repair"/>
    <property type="evidence" value="ECO:0007669"/>
    <property type="project" value="TreeGrafter"/>
</dbReference>
<evidence type="ECO:0000259" key="5">
    <source>
        <dbReference type="PROSITE" id="PS51192"/>
    </source>
</evidence>
<keyword evidence="8" id="KW-1185">Reference proteome</keyword>
<keyword evidence="2" id="KW-0378">Hydrolase</keyword>
<dbReference type="InterPro" id="IPR050628">
    <property type="entry name" value="SNF2_RAD54_helicase_TF"/>
</dbReference>
<feature type="compositionally biased region" description="Acidic residues" evidence="4">
    <location>
        <begin position="74"/>
        <end position="85"/>
    </location>
</feature>
<keyword evidence="3" id="KW-0067">ATP-binding</keyword>
<feature type="region of interest" description="Disordered" evidence="4">
    <location>
        <begin position="335"/>
        <end position="364"/>
    </location>
</feature>
<dbReference type="InterPro" id="IPR027417">
    <property type="entry name" value="P-loop_NTPase"/>
</dbReference>
<dbReference type="InterPro" id="IPR049730">
    <property type="entry name" value="SNF2/RAD54-like_C"/>
</dbReference>
<reference evidence="8" key="2">
    <citation type="submission" date="2015-01" db="EMBL/GenBank/DDBJ databases">
        <title>Evolutionary Origins and Diversification of the Mycorrhizal Mutualists.</title>
        <authorList>
            <consortium name="DOE Joint Genome Institute"/>
            <consortium name="Mycorrhizal Genomics Consortium"/>
            <person name="Kohler A."/>
            <person name="Kuo A."/>
            <person name="Nagy L.G."/>
            <person name="Floudas D."/>
            <person name="Copeland A."/>
            <person name="Barry K.W."/>
            <person name="Cichocki N."/>
            <person name="Veneault-Fourrey C."/>
            <person name="LaButti K."/>
            <person name="Lindquist E.A."/>
            <person name="Lipzen A."/>
            <person name="Lundell T."/>
            <person name="Morin E."/>
            <person name="Murat C."/>
            <person name="Riley R."/>
            <person name="Ohm R."/>
            <person name="Sun H."/>
            <person name="Tunlid A."/>
            <person name="Henrissat B."/>
            <person name="Grigoriev I.V."/>
            <person name="Hibbett D.S."/>
            <person name="Martin F."/>
        </authorList>
    </citation>
    <scope>NUCLEOTIDE SEQUENCE [LARGE SCALE GENOMIC DNA]</scope>
    <source>
        <strain evidence="8">Marx 270</strain>
    </source>
</reference>
<keyword evidence="1" id="KW-0547">Nucleotide-binding</keyword>
<dbReference type="HOGENOM" id="CLU_000315_2_8_1"/>
<dbReference type="SMART" id="SM00487">
    <property type="entry name" value="DEXDc"/>
    <property type="match status" value="1"/>
</dbReference>
<evidence type="ECO:0000256" key="2">
    <source>
        <dbReference type="ARBA" id="ARBA00022801"/>
    </source>
</evidence>
<dbReference type="InParanoid" id="A0A0C3P5C9"/>
<feature type="domain" description="Helicase ATP-binding" evidence="5">
    <location>
        <begin position="227"/>
        <end position="440"/>
    </location>
</feature>